<protein>
    <recommendedName>
        <fullName evidence="15">DNA polymerase eta</fullName>
        <ecNumber evidence="5">2.7.7.7</ecNumber>
    </recommendedName>
</protein>
<evidence type="ECO:0000256" key="7">
    <source>
        <dbReference type="ARBA" id="ARBA00022695"/>
    </source>
</evidence>
<keyword evidence="7" id="KW-0548">Nucleotidyltransferase</keyword>
<dbReference type="GO" id="GO:0005657">
    <property type="term" value="C:replication fork"/>
    <property type="evidence" value="ECO:0007669"/>
    <property type="project" value="TreeGrafter"/>
</dbReference>
<keyword evidence="8" id="KW-0479">Metal-binding</keyword>
<dbReference type="AlphaFoldDB" id="A0A7R8W6B9"/>
<dbReference type="PANTHER" id="PTHR45873:SF1">
    <property type="entry name" value="DNA POLYMERASE ETA"/>
    <property type="match status" value="1"/>
</dbReference>
<evidence type="ECO:0000256" key="12">
    <source>
        <dbReference type="ARBA" id="ARBA00022842"/>
    </source>
</evidence>
<keyword evidence="12" id="KW-0460">Magnesium</keyword>
<dbReference type="PROSITE" id="PS51907">
    <property type="entry name" value="ZF_UBZ3"/>
    <property type="match status" value="1"/>
</dbReference>
<evidence type="ECO:0000256" key="1">
    <source>
        <dbReference type="ARBA" id="ARBA00001936"/>
    </source>
</evidence>
<dbReference type="GO" id="GO:0009411">
    <property type="term" value="P:response to UV"/>
    <property type="evidence" value="ECO:0007669"/>
    <property type="project" value="UniProtKB-ARBA"/>
</dbReference>
<evidence type="ECO:0000256" key="9">
    <source>
        <dbReference type="ARBA" id="ARBA00022763"/>
    </source>
</evidence>
<dbReference type="Pfam" id="PF00817">
    <property type="entry name" value="IMS"/>
    <property type="match status" value="1"/>
</dbReference>
<dbReference type="InterPro" id="IPR043502">
    <property type="entry name" value="DNA/RNA_pol_sf"/>
</dbReference>
<evidence type="ECO:0000256" key="8">
    <source>
        <dbReference type="ARBA" id="ARBA00022723"/>
    </source>
</evidence>
<dbReference type="Pfam" id="PF18439">
    <property type="entry name" value="zf_UBZ"/>
    <property type="match status" value="1"/>
</dbReference>
<evidence type="ECO:0000256" key="4">
    <source>
        <dbReference type="ARBA" id="ARBA00010945"/>
    </source>
</evidence>
<evidence type="ECO:0000256" key="14">
    <source>
        <dbReference type="ARBA" id="ARBA00023242"/>
    </source>
</evidence>
<dbReference type="PROSITE" id="PS50173">
    <property type="entry name" value="UMUC"/>
    <property type="match status" value="1"/>
</dbReference>
<dbReference type="FunFam" id="1.10.150.20:FF:000014">
    <property type="entry name" value="Polymerase (DNA directed), eta"/>
    <property type="match status" value="1"/>
</dbReference>
<dbReference type="Pfam" id="PF20049">
    <property type="entry name" value="DUF6451"/>
    <property type="match status" value="1"/>
</dbReference>
<name>A0A7R8W6B9_9CRUS</name>
<evidence type="ECO:0000256" key="16">
    <source>
        <dbReference type="ARBA" id="ARBA00049244"/>
    </source>
</evidence>
<evidence type="ECO:0000256" key="13">
    <source>
        <dbReference type="ARBA" id="ARBA00023204"/>
    </source>
</evidence>
<evidence type="ECO:0000256" key="10">
    <source>
        <dbReference type="ARBA" id="ARBA00022771"/>
    </source>
</evidence>
<evidence type="ECO:0000256" key="2">
    <source>
        <dbReference type="ARBA" id="ARBA00001946"/>
    </source>
</evidence>
<dbReference type="InterPro" id="IPR017961">
    <property type="entry name" value="DNA_pol_Y-fam_little_finger"/>
</dbReference>
<dbReference type="InterPro" id="IPR041298">
    <property type="entry name" value="UBZ3"/>
</dbReference>
<dbReference type="Gene3D" id="1.10.150.20">
    <property type="entry name" value="5' to 3' exonuclease, C-terminal subdomain"/>
    <property type="match status" value="1"/>
</dbReference>
<dbReference type="InterPro" id="IPR001126">
    <property type="entry name" value="UmuC"/>
</dbReference>
<dbReference type="Pfam" id="PF21704">
    <property type="entry name" value="POLH-Rev1_HhH"/>
    <property type="match status" value="1"/>
</dbReference>
<keyword evidence="10" id="KW-0863">Zinc-finger</keyword>
<dbReference type="OrthoDB" id="5723at2759"/>
<dbReference type="GO" id="GO:0042276">
    <property type="term" value="P:error-prone translesion synthesis"/>
    <property type="evidence" value="ECO:0007669"/>
    <property type="project" value="TreeGrafter"/>
</dbReference>
<keyword evidence="14" id="KW-0539">Nucleus</keyword>
<dbReference type="GO" id="GO:0003887">
    <property type="term" value="F:DNA-directed DNA polymerase activity"/>
    <property type="evidence" value="ECO:0007669"/>
    <property type="project" value="UniProtKB-EC"/>
</dbReference>
<dbReference type="Gene3D" id="3.30.70.270">
    <property type="match status" value="1"/>
</dbReference>
<comment type="cofactor">
    <cofactor evidence="2">
        <name>Mg(2+)</name>
        <dbReference type="ChEBI" id="CHEBI:18420"/>
    </cofactor>
</comment>
<dbReference type="GO" id="GO:0006281">
    <property type="term" value="P:DNA repair"/>
    <property type="evidence" value="ECO:0007669"/>
    <property type="project" value="UniProtKB-KW"/>
</dbReference>
<reference evidence="17" key="1">
    <citation type="submission" date="2020-11" db="EMBL/GenBank/DDBJ databases">
        <authorList>
            <person name="Tran Van P."/>
        </authorList>
    </citation>
    <scope>NUCLEOTIDE SEQUENCE</scope>
</reference>
<keyword evidence="13" id="KW-0234">DNA repair</keyword>
<dbReference type="SUPFAM" id="SSF100879">
    <property type="entry name" value="Lesion bypass DNA polymerase (Y-family), little finger domain"/>
    <property type="match status" value="1"/>
</dbReference>
<gene>
    <name evidence="17" type="ORF">CTOB1V02_LOCUS3714</name>
</gene>
<dbReference type="InterPro" id="IPR036775">
    <property type="entry name" value="DNA_pol_Y-fam_lit_finger_sf"/>
</dbReference>
<comment type="catalytic activity">
    <reaction evidence="16">
        <text>DNA(n) + a 2'-deoxyribonucleoside 5'-triphosphate = DNA(n+1) + diphosphate</text>
        <dbReference type="Rhea" id="RHEA:22508"/>
        <dbReference type="Rhea" id="RHEA-COMP:17339"/>
        <dbReference type="Rhea" id="RHEA-COMP:17340"/>
        <dbReference type="ChEBI" id="CHEBI:33019"/>
        <dbReference type="ChEBI" id="CHEBI:61560"/>
        <dbReference type="ChEBI" id="CHEBI:173112"/>
        <dbReference type="EC" id="2.7.7.7"/>
    </reaction>
</comment>
<dbReference type="EMBL" id="OB660664">
    <property type="protein sequence ID" value="CAD7225782.1"/>
    <property type="molecule type" value="Genomic_DNA"/>
</dbReference>
<evidence type="ECO:0000256" key="6">
    <source>
        <dbReference type="ARBA" id="ARBA00022679"/>
    </source>
</evidence>
<dbReference type="Gene3D" id="3.30.1490.100">
    <property type="entry name" value="DNA polymerase, Y-family, little finger domain"/>
    <property type="match status" value="1"/>
</dbReference>
<keyword evidence="9" id="KW-0227">DNA damage</keyword>
<dbReference type="GO" id="GO:0005634">
    <property type="term" value="C:nucleus"/>
    <property type="evidence" value="ECO:0007669"/>
    <property type="project" value="UniProtKB-SubCell"/>
</dbReference>
<keyword evidence="6" id="KW-0808">Transferase</keyword>
<dbReference type="InterPro" id="IPR052230">
    <property type="entry name" value="DNA_polymerase_eta"/>
</dbReference>
<evidence type="ECO:0000256" key="3">
    <source>
        <dbReference type="ARBA" id="ARBA00004123"/>
    </source>
</evidence>
<comment type="subcellular location">
    <subcellularLocation>
        <location evidence="3">Nucleus</location>
    </subcellularLocation>
</comment>
<dbReference type="Pfam" id="PF11799">
    <property type="entry name" value="IMS_C"/>
    <property type="match status" value="1"/>
</dbReference>
<dbReference type="GO" id="GO:0003684">
    <property type="term" value="F:damaged DNA binding"/>
    <property type="evidence" value="ECO:0007669"/>
    <property type="project" value="InterPro"/>
</dbReference>
<dbReference type="InterPro" id="IPR043128">
    <property type="entry name" value="Rev_trsase/Diguanyl_cyclase"/>
</dbReference>
<comment type="similarity">
    <text evidence="4">Belongs to the DNA polymerase type-Y family.</text>
</comment>
<evidence type="ECO:0000256" key="11">
    <source>
        <dbReference type="ARBA" id="ARBA00022833"/>
    </source>
</evidence>
<dbReference type="EC" id="2.7.7.7" evidence="5"/>
<dbReference type="GO" id="GO:0035861">
    <property type="term" value="C:site of double-strand break"/>
    <property type="evidence" value="ECO:0007669"/>
    <property type="project" value="TreeGrafter"/>
</dbReference>
<dbReference type="FunFam" id="3.40.1170.60:FF:000003">
    <property type="entry name" value="DNA polymerase eta"/>
    <property type="match status" value="1"/>
</dbReference>
<dbReference type="Gene3D" id="3.40.1170.60">
    <property type="match status" value="1"/>
</dbReference>
<dbReference type="GO" id="GO:0008270">
    <property type="term" value="F:zinc ion binding"/>
    <property type="evidence" value="ECO:0007669"/>
    <property type="project" value="UniProtKB-KW"/>
</dbReference>
<comment type="cofactor">
    <cofactor evidence="1">
        <name>Mn(2+)</name>
        <dbReference type="ChEBI" id="CHEBI:29035"/>
    </cofactor>
</comment>
<sequence>MFPAASRIVVLVDMDCFYVQVEERLQPEFKGKPAVVVQYRTFKGGGIIAANYEARALGINRNGMMGDDAVQKCPEVKLFRVPEVRGKADLSRYREAGKEVIQVLAKFCGCVERASVDEAYLDLTAEVERQMEQMNGGVAGERLTSTHVCGWEDDSEEGRGVERWTRAVWDEGSMMEDDRRLSVAAVLVEEMRRAVFETTTFRCSAGIAHNKPLAKLACGLNKPNKQTVLPLTSVSELFKTVKISKVRNLGGKLGQTLIDKLQVETMHQLSEVGLPKLRDVLDPKTAIWVYELSLGRDHEPVKDRQLSQSVGCGKFFRGLEALDTEKKVEHWSRQLADEIGERLEEDKRDNNRQAKSLTLSVHFGGAKGWGDAGVYSRAVPLMSNKSGRIAEEIVKTLRKLTAQIRSSASSVGPGKVDGSVVRPEDGSVWSPPITGLFISAGKFLQLDSKTRSLTSFFKPVENGLGVTLRTPKSPLSVKSEKKKSGIERFLASSSSPSKTIGGASAVVEDTFDVVPDSDEEDMRWDLLEPSVEISTDDGPDGMEGTSSEVFCTECGRMIPGQSYEEHQDYHLASRLQKEWNQTPPVVAAAALTSSSSNKRKRGESRTEEGNKALKLTKATSFDLSTRGFLMTSAQRKTVVMETMVRGDDERVLVPNGTELEVVPSFVYLGSSVPKTGSSAQKIRRRIALAVASFNALNNVWRAQAFSLHTKLRLLNSNVIPVLLYGCESWSPTKSDLQRCLAFENMCLRRILGVPWRDHVTNEAIRDVTRQPPVTARIEERWWMWLGHVLRMRTDKTPHAVLSHFFLLSRWEEEETVDAQCSTF</sequence>
<evidence type="ECO:0000256" key="15">
    <source>
        <dbReference type="ARBA" id="ARBA00044975"/>
    </source>
</evidence>
<accession>A0A7R8W6B9</accession>
<organism evidence="17">
    <name type="scientific">Cyprideis torosa</name>
    <dbReference type="NCBI Taxonomy" id="163714"/>
    <lineage>
        <taxon>Eukaryota</taxon>
        <taxon>Metazoa</taxon>
        <taxon>Ecdysozoa</taxon>
        <taxon>Arthropoda</taxon>
        <taxon>Crustacea</taxon>
        <taxon>Oligostraca</taxon>
        <taxon>Ostracoda</taxon>
        <taxon>Podocopa</taxon>
        <taxon>Podocopida</taxon>
        <taxon>Cytherocopina</taxon>
        <taxon>Cytheroidea</taxon>
        <taxon>Cytherideidae</taxon>
        <taxon>Cyprideis</taxon>
    </lineage>
</organism>
<evidence type="ECO:0000313" key="17">
    <source>
        <dbReference type="EMBL" id="CAD7225782.1"/>
    </source>
</evidence>
<proteinExistence type="inferred from homology"/>
<dbReference type="InterPro" id="IPR045609">
    <property type="entry name" value="DUF6451"/>
</dbReference>
<dbReference type="PANTHER" id="PTHR45873">
    <property type="entry name" value="DNA POLYMERASE ETA"/>
    <property type="match status" value="1"/>
</dbReference>
<keyword evidence="11" id="KW-0862">Zinc</keyword>
<dbReference type="SUPFAM" id="SSF56672">
    <property type="entry name" value="DNA/RNA polymerases"/>
    <property type="match status" value="1"/>
</dbReference>
<evidence type="ECO:0000256" key="5">
    <source>
        <dbReference type="ARBA" id="ARBA00012417"/>
    </source>
</evidence>